<dbReference type="Pfam" id="PF13401">
    <property type="entry name" value="AAA_22"/>
    <property type="match status" value="1"/>
</dbReference>
<gene>
    <name evidence="2" type="ORF">FHS09_000868</name>
</gene>
<dbReference type="RefSeq" id="WP_183457066.1">
    <property type="nucleotide sequence ID" value="NZ_JACHWZ010000003.1"/>
</dbReference>
<dbReference type="EMBL" id="JACHWZ010000003">
    <property type="protein sequence ID" value="MBB3060055.1"/>
    <property type="molecule type" value="Genomic_DNA"/>
</dbReference>
<evidence type="ECO:0000313" key="3">
    <source>
        <dbReference type="Proteomes" id="UP000535937"/>
    </source>
</evidence>
<evidence type="ECO:0000313" key="2">
    <source>
        <dbReference type="EMBL" id="MBB3060055.1"/>
    </source>
</evidence>
<proteinExistence type="predicted"/>
<dbReference type="InterPro" id="IPR027417">
    <property type="entry name" value="P-loop_NTPase"/>
</dbReference>
<dbReference type="Proteomes" id="UP000535937">
    <property type="component" value="Unassembled WGS sequence"/>
</dbReference>
<dbReference type="InterPro" id="IPR049945">
    <property type="entry name" value="AAA_22"/>
</dbReference>
<dbReference type="AlphaFoldDB" id="A0A7W4Z9B6"/>
<dbReference type="SUPFAM" id="SSF52540">
    <property type="entry name" value="P-loop containing nucleoside triphosphate hydrolases"/>
    <property type="match status" value="1"/>
</dbReference>
<dbReference type="GO" id="GO:0016887">
    <property type="term" value="F:ATP hydrolysis activity"/>
    <property type="evidence" value="ECO:0007669"/>
    <property type="project" value="InterPro"/>
</dbReference>
<sequence length="318" mass="36735">MSESIDYSSVLANASSFYISTPMLRDLHQCITQWTWCGMTGGVIVGEARCGKSFAIRALSDHILSRTGQRIPIFRISYGKRDKKTIREVYSKTAKALGYKVKLRDTSEELSEMICTKLAEAAESNDTKKVILIIDETQYLTIDQLTVFAEIYNTLEEVKANCVIFFVANEDTFSPLVKKLHEKENSYIMERFFTHTHHQYGIRNSQELKLCLKEFDQYIVDIENNISATQAFCPHLYDQGWRLIDLAKPYWQHYCEGYKIPLQHKSWRMNQFIRSTNVLLMDYLPRCKNSNDHSYIEAAIVKSLEAAAITPDLVKYVS</sequence>
<comment type="caution">
    <text evidence="2">The sequence shown here is derived from an EMBL/GenBank/DDBJ whole genome shotgun (WGS) entry which is preliminary data.</text>
</comment>
<evidence type="ECO:0000259" key="1">
    <source>
        <dbReference type="Pfam" id="PF13401"/>
    </source>
</evidence>
<dbReference type="Gene3D" id="3.40.50.300">
    <property type="entry name" value="P-loop containing nucleotide triphosphate hydrolases"/>
    <property type="match status" value="1"/>
</dbReference>
<protein>
    <recommendedName>
        <fullName evidence="1">ORC1/DEAH AAA+ ATPase domain-containing protein</fullName>
    </recommendedName>
</protein>
<reference evidence="2 3" key="1">
    <citation type="submission" date="2020-08" db="EMBL/GenBank/DDBJ databases">
        <title>Genomic Encyclopedia of Type Strains, Phase III (KMG-III): the genomes of soil and plant-associated and newly described type strains.</title>
        <authorList>
            <person name="Whitman W."/>
        </authorList>
    </citation>
    <scope>NUCLEOTIDE SEQUENCE [LARGE SCALE GENOMIC DNA]</scope>
    <source>
        <strain evidence="2 3">CECT 8799</strain>
    </source>
</reference>
<organism evidence="2 3">
    <name type="scientific">Microbulbifer rhizosphaerae</name>
    <dbReference type="NCBI Taxonomy" id="1562603"/>
    <lineage>
        <taxon>Bacteria</taxon>
        <taxon>Pseudomonadati</taxon>
        <taxon>Pseudomonadota</taxon>
        <taxon>Gammaproteobacteria</taxon>
        <taxon>Cellvibrionales</taxon>
        <taxon>Microbulbiferaceae</taxon>
        <taxon>Microbulbifer</taxon>
    </lineage>
</organism>
<keyword evidence="3" id="KW-1185">Reference proteome</keyword>
<name>A0A7W4Z9B6_9GAMM</name>
<accession>A0A7W4Z9B6</accession>
<feature type="domain" description="ORC1/DEAH AAA+ ATPase" evidence="1">
    <location>
        <begin position="42"/>
        <end position="167"/>
    </location>
</feature>